<comment type="caution">
    <text evidence="2">The sequence shown here is derived from an EMBL/GenBank/DDBJ whole genome shotgun (WGS) entry which is preliminary data.</text>
</comment>
<dbReference type="Proteomes" id="UP000315460">
    <property type="component" value="Unassembled WGS sequence"/>
</dbReference>
<gene>
    <name evidence="2" type="ORF">SAMN06265174_108103</name>
</gene>
<dbReference type="InterPro" id="IPR036136">
    <property type="entry name" value="Nit/Sulf_reduc_fer-like_dom_sf"/>
</dbReference>
<organism evidence="2 3">
    <name type="scientific">Dietzia kunjamensis subsp. schimae</name>
    <dbReference type="NCBI Taxonomy" id="498198"/>
    <lineage>
        <taxon>Bacteria</taxon>
        <taxon>Bacillati</taxon>
        <taxon>Actinomycetota</taxon>
        <taxon>Actinomycetes</taxon>
        <taxon>Mycobacteriales</taxon>
        <taxon>Dietziaceae</taxon>
        <taxon>Dietzia</taxon>
    </lineage>
</organism>
<reference evidence="2 3" key="1">
    <citation type="submission" date="2017-05" db="EMBL/GenBank/DDBJ databases">
        <authorList>
            <person name="Varghese N."/>
            <person name="Submissions S."/>
        </authorList>
    </citation>
    <scope>NUCLEOTIDE SEQUENCE [LARGE SCALE GENOMIC DNA]</scope>
    <source>
        <strain evidence="2 3">DSM 45139</strain>
    </source>
</reference>
<evidence type="ECO:0000313" key="3">
    <source>
        <dbReference type="Proteomes" id="UP000315460"/>
    </source>
</evidence>
<sequence length="319" mass="32515">MNDSHHAAGSSRPGVPGGRLRPGDTLRFPGGRLRPEHWTALAELAAGHRGGIQLTARGGARIVGADRDPVELAVRDLAAAGLPEALAHPRGRDIIASPLAGRLGGHHDVGDLPTGLGAALLARDAADALHGQVLFGIDDGSGDVLAHSPDLAVVVDGSDGGAQVHVAGRPVPLRVAVADAATVLVDAAVELTGSAGPTRVPGSGGLHQLVVDALGSHPRTIHAPVDPTTPPTTDVEVPRVGWIDTADGLVSLLAVVPDGVVPARLAEFLGAVERPTTVSADRVIGLHELTEPMAEQVVRVLAPMGMIFDAESPWVTAFP</sequence>
<feature type="region of interest" description="Disordered" evidence="1">
    <location>
        <begin position="1"/>
        <end position="31"/>
    </location>
</feature>
<dbReference type="Gene3D" id="3.90.480.20">
    <property type="match status" value="1"/>
</dbReference>
<proteinExistence type="predicted"/>
<keyword evidence="3" id="KW-1185">Reference proteome</keyword>
<evidence type="ECO:0000313" key="2">
    <source>
        <dbReference type="EMBL" id="SMO85039.1"/>
    </source>
</evidence>
<protein>
    <submittedName>
        <fullName evidence="2">Precorrin-3B synthase</fullName>
    </submittedName>
</protein>
<dbReference type="EMBL" id="FXTG01000008">
    <property type="protein sequence ID" value="SMO85039.1"/>
    <property type="molecule type" value="Genomic_DNA"/>
</dbReference>
<evidence type="ECO:0000256" key="1">
    <source>
        <dbReference type="SAM" id="MobiDB-lite"/>
    </source>
</evidence>
<name>A0ABY1N3K2_9ACTN</name>
<accession>A0ABY1N3K2</accession>
<dbReference type="SUPFAM" id="SSF55124">
    <property type="entry name" value="Nitrite/Sulfite reductase N-terminal domain-like"/>
    <property type="match status" value="2"/>
</dbReference>
<dbReference type="RefSeq" id="WP_154830702.1">
    <property type="nucleotide sequence ID" value="NZ_BAAAQH010000001.1"/>
</dbReference>